<dbReference type="PROSITE" id="PS50262">
    <property type="entry name" value="G_PROTEIN_RECEP_F1_2"/>
    <property type="match status" value="1"/>
</dbReference>
<evidence type="ECO:0000259" key="13">
    <source>
        <dbReference type="PROSITE" id="PS50262"/>
    </source>
</evidence>
<evidence type="ECO:0000313" key="15">
    <source>
        <dbReference type="RefSeq" id="XP_026543627.1"/>
    </source>
</evidence>
<feature type="transmembrane region" description="Helical" evidence="12">
    <location>
        <begin position="56"/>
        <end position="76"/>
    </location>
</feature>
<dbReference type="RefSeq" id="XP_026543627.1">
    <property type="nucleotide sequence ID" value="XM_026687842.1"/>
</dbReference>
<dbReference type="GO" id="GO:0005886">
    <property type="term" value="C:plasma membrane"/>
    <property type="evidence" value="ECO:0007669"/>
    <property type="project" value="UniProtKB-SubCell"/>
</dbReference>
<dbReference type="FunFam" id="1.20.1070.10:FF:000037">
    <property type="entry name" value="Olfactory receptor"/>
    <property type="match status" value="1"/>
</dbReference>
<dbReference type="InterPro" id="IPR000725">
    <property type="entry name" value="Olfact_rcpt"/>
</dbReference>
<evidence type="ECO:0000256" key="3">
    <source>
        <dbReference type="ARBA" id="ARBA00022475"/>
    </source>
</evidence>
<feature type="domain" description="G-protein coupled receptors family 1 profile" evidence="13">
    <location>
        <begin position="39"/>
        <end position="287"/>
    </location>
</feature>
<sequence>MPNLTRPTEFLLLEFSQVYKLQILHFFLFLTIYIVSLTGNLFIVIVVLMNHRLHSPMYLFLMNLALADIGSISVIVPKSMTNSLMNNRFISYSECTAQVFFFLFFEASEYFLLTVMAHDRHVAICNPLQYETIMNKAACIQMIVIVWLVSLFYAVLHTSGTFSIKFCSNKVDQFFCEIPKLLKISCSDSYLFEVGVIVFCGIIIFGCFIFVVTTYVWIFTTVLKIPSVHGREKAIRTCLPHLSVFSLMLFTGLFVYIRPPSNTSSDLELIFVVIYAILPPVLNPFIYSMRNKEFQNALWNLYKPW</sequence>
<reference evidence="15" key="1">
    <citation type="submission" date="2025-08" db="UniProtKB">
        <authorList>
            <consortium name="RefSeq"/>
        </authorList>
    </citation>
    <scope>IDENTIFICATION</scope>
</reference>
<dbReference type="AlphaFoldDB" id="A0A6J1VKD5"/>
<name>A0A6J1VKD5_9SAUR</name>
<keyword evidence="11" id="KW-0807">Transducer</keyword>
<dbReference type="Proteomes" id="UP000504612">
    <property type="component" value="Unplaced"/>
</dbReference>
<evidence type="ECO:0000256" key="1">
    <source>
        <dbReference type="ARBA" id="ARBA00002936"/>
    </source>
</evidence>
<dbReference type="Gene3D" id="1.20.1070.10">
    <property type="entry name" value="Rhodopsin 7-helix transmembrane proteins"/>
    <property type="match status" value="1"/>
</dbReference>
<evidence type="ECO:0000256" key="8">
    <source>
        <dbReference type="ARBA" id="ARBA00023040"/>
    </source>
</evidence>
<evidence type="ECO:0000256" key="4">
    <source>
        <dbReference type="ARBA" id="ARBA00022606"/>
    </source>
</evidence>
<feature type="transmembrane region" description="Helical" evidence="12">
    <location>
        <begin position="239"/>
        <end position="257"/>
    </location>
</feature>
<dbReference type="InterPro" id="IPR000276">
    <property type="entry name" value="GPCR_Rhodpsn"/>
</dbReference>
<dbReference type="InterPro" id="IPR017452">
    <property type="entry name" value="GPCR_Rhodpsn_7TM"/>
</dbReference>
<dbReference type="GO" id="GO:0004930">
    <property type="term" value="F:G protein-coupled receptor activity"/>
    <property type="evidence" value="ECO:0007669"/>
    <property type="project" value="UniProtKB-KW"/>
</dbReference>
<evidence type="ECO:0000256" key="12">
    <source>
        <dbReference type="SAM" id="Phobius"/>
    </source>
</evidence>
<dbReference type="InterPro" id="IPR050516">
    <property type="entry name" value="Olfactory_GPCR"/>
</dbReference>
<protein>
    <submittedName>
        <fullName evidence="15">Olfactory receptor 14A16-like</fullName>
    </submittedName>
</protein>
<dbReference type="PANTHER" id="PTHR26452">
    <property type="entry name" value="OLFACTORY RECEPTOR"/>
    <property type="match status" value="1"/>
</dbReference>
<keyword evidence="3" id="KW-1003">Cell membrane</keyword>
<evidence type="ECO:0000256" key="10">
    <source>
        <dbReference type="ARBA" id="ARBA00023170"/>
    </source>
</evidence>
<feature type="transmembrane region" description="Helical" evidence="12">
    <location>
        <begin position="137"/>
        <end position="156"/>
    </location>
</feature>
<keyword evidence="9 12" id="KW-0472">Membrane</keyword>
<evidence type="ECO:0000256" key="6">
    <source>
        <dbReference type="ARBA" id="ARBA00022725"/>
    </source>
</evidence>
<evidence type="ECO:0000256" key="2">
    <source>
        <dbReference type="ARBA" id="ARBA00004651"/>
    </source>
</evidence>
<dbReference type="GeneID" id="113425616"/>
<dbReference type="PRINTS" id="PR00245">
    <property type="entry name" value="OLFACTORYR"/>
</dbReference>
<dbReference type="KEGG" id="nss:113425616"/>
<evidence type="ECO:0000256" key="11">
    <source>
        <dbReference type="ARBA" id="ARBA00023224"/>
    </source>
</evidence>
<feature type="transmembrane region" description="Helical" evidence="12">
    <location>
        <begin position="190"/>
        <end position="218"/>
    </location>
</feature>
<feature type="transmembrane region" description="Helical" evidence="12">
    <location>
        <begin position="269"/>
        <end position="287"/>
    </location>
</feature>
<evidence type="ECO:0000256" key="5">
    <source>
        <dbReference type="ARBA" id="ARBA00022692"/>
    </source>
</evidence>
<evidence type="ECO:0000256" key="7">
    <source>
        <dbReference type="ARBA" id="ARBA00022989"/>
    </source>
</evidence>
<evidence type="ECO:0000256" key="9">
    <source>
        <dbReference type="ARBA" id="ARBA00023136"/>
    </source>
</evidence>
<keyword evidence="6" id="KW-0552">Olfaction</keyword>
<comment type="function">
    <text evidence="1">Odorant receptor.</text>
</comment>
<gene>
    <name evidence="15" type="primary">LOC113425616</name>
</gene>
<feature type="transmembrane region" description="Helical" evidence="12">
    <location>
        <begin position="96"/>
        <end position="116"/>
    </location>
</feature>
<keyword evidence="5 12" id="KW-0812">Transmembrane</keyword>
<dbReference type="CDD" id="cd15227">
    <property type="entry name" value="7tmA_OR14-like"/>
    <property type="match status" value="1"/>
</dbReference>
<dbReference type="PRINTS" id="PR00237">
    <property type="entry name" value="GPCRRHODOPSN"/>
</dbReference>
<proteinExistence type="predicted"/>
<comment type="subcellular location">
    <subcellularLocation>
        <location evidence="2">Cell membrane</location>
        <topology evidence="2">Multi-pass membrane protein</topology>
    </subcellularLocation>
</comment>
<keyword evidence="10" id="KW-0675">Receptor</keyword>
<evidence type="ECO:0000313" key="14">
    <source>
        <dbReference type="Proteomes" id="UP000504612"/>
    </source>
</evidence>
<dbReference type="SMART" id="SM01381">
    <property type="entry name" value="7TM_GPCR_Srsx"/>
    <property type="match status" value="1"/>
</dbReference>
<organism evidence="14 15">
    <name type="scientific">Notechis scutatus</name>
    <name type="common">mainland tiger snake</name>
    <dbReference type="NCBI Taxonomy" id="8663"/>
    <lineage>
        <taxon>Eukaryota</taxon>
        <taxon>Metazoa</taxon>
        <taxon>Chordata</taxon>
        <taxon>Craniata</taxon>
        <taxon>Vertebrata</taxon>
        <taxon>Euteleostomi</taxon>
        <taxon>Lepidosauria</taxon>
        <taxon>Squamata</taxon>
        <taxon>Bifurcata</taxon>
        <taxon>Unidentata</taxon>
        <taxon>Episquamata</taxon>
        <taxon>Toxicofera</taxon>
        <taxon>Serpentes</taxon>
        <taxon>Colubroidea</taxon>
        <taxon>Elapidae</taxon>
        <taxon>Hydrophiinae</taxon>
        <taxon>Notechis</taxon>
    </lineage>
</organism>
<keyword evidence="7 12" id="KW-1133">Transmembrane helix</keyword>
<feature type="transmembrane region" description="Helical" evidence="12">
    <location>
        <begin position="23"/>
        <end position="49"/>
    </location>
</feature>
<keyword evidence="8" id="KW-0297">G-protein coupled receptor</keyword>
<accession>A0A6J1VKD5</accession>
<dbReference type="GO" id="GO:0004984">
    <property type="term" value="F:olfactory receptor activity"/>
    <property type="evidence" value="ECO:0007669"/>
    <property type="project" value="InterPro"/>
</dbReference>
<dbReference type="Pfam" id="PF13853">
    <property type="entry name" value="7tm_4"/>
    <property type="match status" value="1"/>
</dbReference>
<dbReference type="SUPFAM" id="SSF81321">
    <property type="entry name" value="Family A G protein-coupled receptor-like"/>
    <property type="match status" value="1"/>
</dbReference>
<keyword evidence="4" id="KW-0716">Sensory transduction</keyword>
<keyword evidence="14" id="KW-1185">Reference proteome</keyword>